<gene>
    <name evidence="1" type="ORF">LCGC14_0940650</name>
</gene>
<evidence type="ECO:0000313" key="1">
    <source>
        <dbReference type="EMBL" id="KKN19936.1"/>
    </source>
</evidence>
<reference evidence="1" key="1">
    <citation type="journal article" date="2015" name="Nature">
        <title>Complex archaea that bridge the gap between prokaryotes and eukaryotes.</title>
        <authorList>
            <person name="Spang A."/>
            <person name="Saw J.H."/>
            <person name="Jorgensen S.L."/>
            <person name="Zaremba-Niedzwiedzka K."/>
            <person name="Martijn J."/>
            <person name="Lind A.E."/>
            <person name="van Eijk R."/>
            <person name="Schleper C."/>
            <person name="Guy L."/>
            <person name="Ettema T.J."/>
        </authorList>
    </citation>
    <scope>NUCLEOTIDE SEQUENCE</scope>
</reference>
<protein>
    <recommendedName>
        <fullName evidence="2">HK97 gp10 family phage protein</fullName>
    </recommendedName>
</protein>
<dbReference type="Pfam" id="PF04883">
    <property type="entry name" value="HK97-gp10_like"/>
    <property type="match status" value="1"/>
</dbReference>
<dbReference type="AlphaFoldDB" id="A0A0F9R3U2"/>
<evidence type="ECO:0008006" key="2">
    <source>
        <dbReference type="Google" id="ProtNLM"/>
    </source>
</evidence>
<dbReference type="EMBL" id="LAZR01003288">
    <property type="protein sequence ID" value="KKN19936.1"/>
    <property type="molecule type" value="Genomic_DNA"/>
</dbReference>
<name>A0A0F9R3U2_9ZZZZ</name>
<comment type="caution">
    <text evidence="1">The sequence shown here is derived from an EMBL/GenBank/DDBJ whole genome shotgun (WGS) entry which is preliminary data.</text>
</comment>
<proteinExistence type="predicted"/>
<accession>A0A0F9R3U2</accession>
<dbReference type="InterPro" id="IPR010064">
    <property type="entry name" value="HK97-gp10_tail"/>
</dbReference>
<sequence length="122" mass="14103">MSIKISGNTKPFKDFAKELDKNIEEALTKGGDILTKDSKRKVPVDTGRLRRSLGYWVKRIANGWRLRFGVGVQTGDDVSYAPHQEYGTRYIKPVRYLRAPLHDKDKRIKNLILRATRKSFKI</sequence>
<organism evidence="1">
    <name type="scientific">marine sediment metagenome</name>
    <dbReference type="NCBI Taxonomy" id="412755"/>
    <lineage>
        <taxon>unclassified sequences</taxon>
        <taxon>metagenomes</taxon>
        <taxon>ecological metagenomes</taxon>
    </lineage>
</organism>